<evidence type="ECO:0000313" key="1">
    <source>
        <dbReference type="EMBL" id="PYI51922.1"/>
    </source>
</evidence>
<dbReference type="Pfam" id="PF00300">
    <property type="entry name" value="His_Phos_1"/>
    <property type="match status" value="1"/>
</dbReference>
<dbReference type="InterPro" id="IPR029033">
    <property type="entry name" value="His_PPase_superfam"/>
</dbReference>
<dbReference type="Gene3D" id="3.40.50.1240">
    <property type="entry name" value="Phosphoglycerate mutase-like"/>
    <property type="match status" value="1"/>
</dbReference>
<accession>A0A2V5K043</accession>
<comment type="caution">
    <text evidence="1">The sequence shown here is derived from an EMBL/GenBank/DDBJ whole genome shotgun (WGS) entry which is preliminary data.</text>
</comment>
<dbReference type="Proteomes" id="UP000247476">
    <property type="component" value="Unassembled WGS sequence"/>
</dbReference>
<dbReference type="InterPro" id="IPR013078">
    <property type="entry name" value="His_Pase_superF_clade-1"/>
</dbReference>
<dbReference type="OrthoDB" id="2435937at2"/>
<dbReference type="EMBL" id="QJVJ01000011">
    <property type="protein sequence ID" value="PYI51922.1"/>
    <property type="molecule type" value="Genomic_DNA"/>
</dbReference>
<dbReference type="SMART" id="SM00855">
    <property type="entry name" value="PGAM"/>
    <property type="match status" value="1"/>
</dbReference>
<name>A0A2V5K043_9BACL</name>
<dbReference type="PANTHER" id="PTHR48100">
    <property type="entry name" value="BROAD-SPECIFICITY PHOSPHATASE YOR283W-RELATED"/>
    <property type="match status" value="1"/>
</dbReference>
<dbReference type="AlphaFoldDB" id="A0A2V5K043"/>
<evidence type="ECO:0000313" key="2">
    <source>
        <dbReference type="Proteomes" id="UP000247476"/>
    </source>
</evidence>
<organism evidence="1 2">
    <name type="scientific">Paenibacillus flagellatus</name>
    <dbReference type="NCBI Taxonomy" id="2211139"/>
    <lineage>
        <taxon>Bacteria</taxon>
        <taxon>Bacillati</taxon>
        <taxon>Bacillota</taxon>
        <taxon>Bacilli</taxon>
        <taxon>Bacillales</taxon>
        <taxon>Paenibacillaceae</taxon>
        <taxon>Paenibacillus</taxon>
    </lineage>
</organism>
<proteinExistence type="predicted"/>
<dbReference type="CDD" id="cd07067">
    <property type="entry name" value="HP_PGM_like"/>
    <property type="match status" value="1"/>
</dbReference>
<dbReference type="SUPFAM" id="SSF53254">
    <property type="entry name" value="Phosphoglycerate mutase-like"/>
    <property type="match status" value="1"/>
</dbReference>
<dbReference type="InterPro" id="IPR050275">
    <property type="entry name" value="PGM_Phosphatase"/>
</dbReference>
<dbReference type="RefSeq" id="WP_110842548.1">
    <property type="nucleotide sequence ID" value="NZ_QJVJ01000011.1"/>
</dbReference>
<protein>
    <submittedName>
        <fullName evidence="1">Histidine phosphatase family protein</fullName>
    </submittedName>
</protein>
<keyword evidence="2" id="KW-1185">Reference proteome</keyword>
<gene>
    <name evidence="1" type="ORF">DLM86_23730</name>
</gene>
<sequence>MEIVFIRHGQGVHNTDIPDRLNVAHPRLTDKGRAQVRRLVSVFACTADDLFVVSPTVRTIETADLLTAHLTAPHKMASPLVGPRMFPLPDDPGRHAVRCDDVCPVSYVKRHHPDYITHEGDDVRLWTDGINTISPAEFRRLGDRLIDWIRRQGAARTFVVSHDGTITHYRALFKETGLTRNDFLGEAGWHRVVL</sequence>
<dbReference type="GO" id="GO:0016791">
    <property type="term" value="F:phosphatase activity"/>
    <property type="evidence" value="ECO:0007669"/>
    <property type="project" value="TreeGrafter"/>
</dbReference>
<reference evidence="1 2" key="1">
    <citation type="submission" date="2018-05" db="EMBL/GenBank/DDBJ databases">
        <title>Paenibacillus flagellatus sp. nov., isolated from selenium mineral soil.</title>
        <authorList>
            <person name="Dai X."/>
        </authorList>
    </citation>
    <scope>NUCLEOTIDE SEQUENCE [LARGE SCALE GENOMIC DNA]</scope>
    <source>
        <strain evidence="1 2">DXL2</strain>
    </source>
</reference>